<keyword evidence="2" id="KW-0378">Hydrolase</keyword>
<dbReference type="PANTHER" id="PTHR30217:SF6">
    <property type="entry name" value="TRNA HYDROXYLATION PROTEIN P"/>
    <property type="match status" value="1"/>
</dbReference>
<dbReference type="AlphaFoldDB" id="K8E074"/>
<keyword evidence="1" id="KW-0645">Protease</keyword>
<name>K8E074_9FIRM</name>
<dbReference type="Pfam" id="PF01136">
    <property type="entry name" value="Peptidase_U32"/>
    <property type="match status" value="1"/>
</dbReference>
<proteinExistence type="inferred from homology"/>
<dbReference type="InterPro" id="IPR032525">
    <property type="entry name" value="Peptidase_U32_C"/>
</dbReference>
<dbReference type="GO" id="GO:0006508">
    <property type="term" value="P:proteolysis"/>
    <property type="evidence" value="ECO:0007669"/>
    <property type="project" value="UniProtKB-KW"/>
</dbReference>
<keyword evidence="6" id="KW-1185">Reference proteome</keyword>
<accession>K8E074</accession>
<dbReference type="GO" id="GO:0008233">
    <property type="term" value="F:peptidase activity"/>
    <property type="evidence" value="ECO:0007669"/>
    <property type="project" value="UniProtKB-KW"/>
</dbReference>
<feature type="domain" description="Peptidase family U32 C-terminal" evidence="4">
    <location>
        <begin position="334"/>
        <end position="414"/>
    </location>
</feature>
<protein>
    <submittedName>
        <fullName evidence="5">Putative peptidase</fullName>
    </submittedName>
</protein>
<sequence>MLHLKRGDPTLSSLELLAPAGDLEKLKVAVLYGADAVYLGGRQFSLRAGAANFDDRDMLEGISFAHRHKVKVYVAVNIYAHNEDLVNLPAYLDFIVRAGADGVIVSDPGVIEMILKLQPRLPIHLSTQANTTNWASAAFWQRLGVQRIVLARELSLEEIRTISSRVDVQLEAFVHGAMCMAYSGRCLLSNFMTGRDANRGDCAQSCRWRYYLVEEKRPGQYFPVEEDNRGTYFMSSKDLCLLEYLPQLAQAGVTSFKIEGRMKSIHYLATVVKIYRQAIDSYLQDPAGYQVLPQWLAELTKVSHRAYTTGFLLGDRGETATVAAASGNYCRLATFVGLVHGYNPQTGSMIVEQRNNFKVGETLELLMPQGDNRIIKVTAIYDRETGAAMEAAPHPQQMIELPFDQPVPAMSMLRRID</sequence>
<dbReference type="PANTHER" id="PTHR30217">
    <property type="entry name" value="PEPTIDASE U32 FAMILY"/>
    <property type="match status" value="1"/>
</dbReference>
<evidence type="ECO:0000256" key="3">
    <source>
        <dbReference type="ARBA" id="ARBA00038374"/>
    </source>
</evidence>
<evidence type="ECO:0000256" key="1">
    <source>
        <dbReference type="ARBA" id="ARBA00022670"/>
    </source>
</evidence>
<dbReference type="STRING" id="1121428.DESHY_50128"/>
<comment type="caution">
    <text evidence="5">The sequence shown here is derived from an EMBL/GenBank/DDBJ whole genome shotgun (WGS) entry which is preliminary data.</text>
</comment>
<dbReference type="eggNOG" id="COG0826">
    <property type="taxonomic scope" value="Bacteria"/>
</dbReference>
<comment type="similarity">
    <text evidence="3">Belongs to the peptidase U32 family.</text>
</comment>
<dbReference type="PROSITE" id="PS01276">
    <property type="entry name" value="PEPTIDASE_U32"/>
    <property type="match status" value="1"/>
</dbReference>
<dbReference type="EMBL" id="CAOS01000012">
    <property type="protein sequence ID" value="CCO08820.1"/>
    <property type="molecule type" value="Genomic_DNA"/>
</dbReference>
<evidence type="ECO:0000313" key="5">
    <source>
        <dbReference type="EMBL" id="CCO08820.1"/>
    </source>
</evidence>
<evidence type="ECO:0000313" key="6">
    <source>
        <dbReference type="Proteomes" id="UP000009315"/>
    </source>
</evidence>
<evidence type="ECO:0000256" key="2">
    <source>
        <dbReference type="ARBA" id="ARBA00022801"/>
    </source>
</evidence>
<gene>
    <name evidence="5" type="primary">yegQ</name>
    <name evidence="5" type="ORF">DESHY_50128</name>
</gene>
<dbReference type="Pfam" id="PF16325">
    <property type="entry name" value="Peptidase_U32_C"/>
    <property type="match status" value="1"/>
</dbReference>
<dbReference type="Gene3D" id="2.40.30.10">
    <property type="entry name" value="Translation factors"/>
    <property type="match status" value="1"/>
</dbReference>
<dbReference type="Proteomes" id="UP000009315">
    <property type="component" value="Unassembled WGS sequence"/>
</dbReference>
<dbReference type="InterPro" id="IPR001539">
    <property type="entry name" value="Peptidase_U32"/>
</dbReference>
<dbReference type="InterPro" id="IPR051454">
    <property type="entry name" value="RNA/ubiquinone_mod_enzymes"/>
</dbReference>
<organism evidence="5 6">
    <name type="scientific">Desulforamulus hydrothermalis Lam5 = DSM 18033</name>
    <dbReference type="NCBI Taxonomy" id="1121428"/>
    <lineage>
        <taxon>Bacteria</taxon>
        <taxon>Bacillati</taxon>
        <taxon>Bacillota</taxon>
        <taxon>Clostridia</taxon>
        <taxon>Eubacteriales</taxon>
        <taxon>Peptococcaceae</taxon>
        <taxon>Desulforamulus</taxon>
    </lineage>
</organism>
<reference evidence="5 6" key="1">
    <citation type="journal article" date="2013" name="Genome Announc.">
        <title>Genome Sequence of the Sulfate-Reducing Bacterium Desulfotomaculum hydrothermale Lam5(T).</title>
        <authorList>
            <person name="Amin O."/>
            <person name="Fardeau M.L."/>
            <person name="Valette O."/>
            <person name="Hirschler-Rea A."/>
            <person name="Barbe V."/>
            <person name="Medigue C."/>
            <person name="Vacherie B."/>
            <person name="Ollivier B."/>
            <person name="Bertin P.N."/>
            <person name="Dolla A."/>
        </authorList>
    </citation>
    <scope>NUCLEOTIDE SEQUENCE [LARGE SCALE GENOMIC DNA]</scope>
    <source>
        <strain evidence="6">Lam5 / DSM 18033</strain>
    </source>
</reference>
<evidence type="ECO:0000259" key="4">
    <source>
        <dbReference type="Pfam" id="PF16325"/>
    </source>
</evidence>